<dbReference type="Proteomes" id="UP000559027">
    <property type="component" value="Unassembled WGS sequence"/>
</dbReference>
<feature type="region of interest" description="Disordered" evidence="1">
    <location>
        <begin position="696"/>
        <end position="752"/>
    </location>
</feature>
<feature type="compositionally biased region" description="Polar residues" evidence="1">
    <location>
        <begin position="454"/>
        <end position="471"/>
    </location>
</feature>
<feature type="region of interest" description="Disordered" evidence="1">
    <location>
        <begin position="342"/>
        <end position="381"/>
    </location>
</feature>
<feature type="compositionally biased region" description="Low complexity" evidence="1">
    <location>
        <begin position="367"/>
        <end position="381"/>
    </location>
</feature>
<evidence type="ECO:0000313" key="2">
    <source>
        <dbReference type="EMBL" id="KAF5361975.1"/>
    </source>
</evidence>
<evidence type="ECO:0008006" key="4">
    <source>
        <dbReference type="Google" id="ProtNLM"/>
    </source>
</evidence>
<feature type="region of interest" description="Disordered" evidence="1">
    <location>
        <begin position="629"/>
        <end position="679"/>
    </location>
</feature>
<dbReference type="OrthoDB" id="5559380at2759"/>
<dbReference type="Pfam" id="PF08580">
    <property type="entry name" value="KAR9"/>
    <property type="match status" value="1"/>
</dbReference>
<dbReference type="EMBL" id="JAACJO010000002">
    <property type="protein sequence ID" value="KAF5361975.1"/>
    <property type="molecule type" value="Genomic_DNA"/>
</dbReference>
<dbReference type="PANTHER" id="PTHR37271">
    <property type="entry name" value="KARYOGAMY PROTEIN KAR9"/>
    <property type="match status" value="1"/>
</dbReference>
<name>A0A8H5GC21_9AGAR</name>
<protein>
    <recommendedName>
        <fullName evidence="4">GAR domain-containing protein</fullName>
    </recommendedName>
</protein>
<dbReference type="GO" id="GO:0051293">
    <property type="term" value="P:establishment of spindle localization"/>
    <property type="evidence" value="ECO:0007669"/>
    <property type="project" value="TreeGrafter"/>
</dbReference>
<evidence type="ECO:0000256" key="1">
    <source>
        <dbReference type="SAM" id="MobiDB-lite"/>
    </source>
</evidence>
<sequence>MTSLTASSSFDSRLNSPNSLAQSSPSSYVTVPPSPASAFNQPSPASSRVSLDLEDDENVTITIRQVTQPGELDDLRLLAISTHMTELSYSISDIQARIFEIQELRHKSQSTGDNANTTSTIDQSLAAMDEKLVLVERGIKSVTETLDPFIKSSTTPTVSSATGEPNDRAAILQKHAALLSEWELVQKETRVLREELKEDKWLTVFRTVTDQADGMMSSLEKAVNRCQDFIWQVHRKGIGAVDDHTMSHTSLVSSGRGDKQGVTFEVFTSLLESYEAKKKHYMPATSKVLAIIDKGVQERVTKNGETLRRHAESAQRWRNLRERISRTDAEMESVRRIFLSGDASSEAGSSTSGHLSSKNGYLITPTSAPRMSRAPSAASAISESISPLRMIARKLTGGSRSSSSVTPLSVTKNKMTRTPSSEPPPNSKKTQRQSLFASVRGGPPATPERPAHKYSQSMTPESSPRTLSRLETGSVGKSKAPTKPTWNSSTKVELEDRSRTNRPTPPSRAPSSIGQYADGTLHGTPYRRSVSRASVSSSRPWSPISSSMSTTQSYLQQPPLPPLPLASFRPPSRAQTPSRNLSPPTATTPRPRPKTPSSIPAPKGSRSVSTSAVEGLPVEHDPYSRAFSPTFSVSGTNTSAFGHPPRPPSRSKIPIPSLHLSTPSRPSTTMSNYVTPDSPTGKLSLFGSLAIRSQTPEIGTLRARPLNASFSGGSSGRRTSSRPPLPRAPPSSFREGSTGWISRPSSRAGAHTPSTAMLIETWGQSDVPVHEYIPVDLKDPLDVEVANILNSLGHGFKVERTEAPLKRPRPGEEVQAKYSFSTTLSTKIVTLKLTTMNRRGSTAGGVTMKKVVCRVGGGECPFT</sequence>
<feature type="compositionally biased region" description="Polar residues" evidence="1">
    <location>
        <begin position="659"/>
        <end position="678"/>
    </location>
</feature>
<feature type="compositionally biased region" description="Low complexity" evidence="1">
    <location>
        <begin position="709"/>
        <end position="722"/>
    </location>
</feature>
<feature type="region of interest" description="Disordered" evidence="1">
    <location>
        <begin position="1"/>
        <end position="53"/>
    </location>
</feature>
<feature type="compositionally biased region" description="Polar residues" evidence="1">
    <location>
        <begin position="39"/>
        <end position="49"/>
    </location>
</feature>
<dbReference type="GO" id="GO:0005938">
    <property type="term" value="C:cell cortex"/>
    <property type="evidence" value="ECO:0007669"/>
    <property type="project" value="TreeGrafter"/>
</dbReference>
<comment type="caution">
    <text evidence="2">The sequence shown here is derived from an EMBL/GenBank/DDBJ whole genome shotgun (WGS) entry which is preliminary data.</text>
</comment>
<keyword evidence="3" id="KW-1185">Reference proteome</keyword>
<reference evidence="2 3" key="1">
    <citation type="journal article" date="2020" name="ISME J.">
        <title>Uncovering the hidden diversity of litter-decomposition mechanisms in mushroom-forming fungi.</title>
        <authorList>
            <person name="Floudas D."/>
            <person name="Bentzer J."/>
            <person name="Ahren D."/>
            <person name="Johansson T."/>
            <person name="Persson P."/>
            <person name="Tunlid A."/>
        </authorList>
    </citation>
    <scope>NUCLEOTIDE SEQUENCE [LARGE SCALE GENOMIC DNA]</scope>
    <source>
        <strain evidence="2 3">CBS 146.42</strain>
    </source>
</reference>
<dbReference type="GO" id="GO:0030473">
    <property type="term" value="P:nuclear migration along microtubule"/>
    <property type="evidence" value="ECO:0007669"/>
    <property type="project" value="TreeGrafter"/>
</dbReference>
<feature type="compositionally biased region" description="Low complexity" evidence="1">
    <location>
        <begin position="14"/>
        <end position="31"/>
    </location>
</feature>
<organism evidence="2 3">
    <name type="scientific">Leucocoprinus leucothites</name>
    <dbReference type="NCBI Taxonomy" id="201217"/>
    <lineage>
        <taxon>Eukaryota</taxon>
        <taxon>Fungi</taxon>
        <taxon>Dikarya</taxon>
        <taxon>Basidiomycota</taxon>
        <taxon>Agaricomycotina</taxon>
        <taxon>Agaricomycetes</taxon>
        <taxon>Agaricomycetidae</taxon>
        <taxon>Agaricales</taxon>
        <taxon>Agaricineae</taxon>
        <taxon>Agaricaceae</taxon>
        <taxon>Leucocoprinus</taxon>
    </lineage>
</organism>
<feature type="region of interest" description="Disordered" evidence="1">
    <location>
        <begin position="395"/>
        <end position="614"/>
    </location>
</feature>
<feature type="compositionally biased region" description="Polar residues" evidence="1">
    <location>
        <begin position="629"/>
        <end position="640"/>
    </location>
</feature>
<evidence type="ECO:0000313" key="3">
    <source>
        <dbReference type="Proteomes" id="UP000559027"/>
    </source>
</evidence>
<dbReference type="InterPro" id="IPR013889">
    <property type="entry name" value="Karyogamy_KAR9"/>
</dbReference>
<dbReference type="PANTHER" id="PTHR37271:SF1">
    <property type="entry name" value="KARYOGAMY PROTEIN KAR9"/>
    <property type="match status" value="1"/>
</dbReference>
<feature type="compositionally biased region" description="Low complexity" evidence="1">
    <location>
        <begin position="582"/>
        <end position="600"/>
    </location>
</feature>
<proteinExistence type="predicted"/>
<dbReference type="GO" id="GO:0043332">
    <property type="term" value="C:mating projection tip"/>
    <property type="evidence" value="ECO:0007669"/>
    <property type="project" value="TreeGrafter"/>
</dbReference>
<dbReference type="GO" id="GO:0005816">
    <property type="term" value="C:spindle pole body"/>
    <property type="evidence" value="ECO:0007669"/>
    <property type="project" value="TreeGrafter"/>
</dbReference>
<feature type="compositionally biased region" description="Low complexity" evidence="1">
    <location>
        <begin position="395"/>
        <end position="412"/>
    </location>
</feature>
<feature type="compositionally biased region" description="Polar residues" evidence="1">
    <location>
        <begin position="1"/>
        <end position="13"/>
    </location>
</feature>
<gene>
    <name evidence="2" type="ORF">D9756_002343</name>
</gene>
<feature type="compositionally biased region" description="Low complexity" evidence="1">
    <location>
        <begin position="527"/>
        <end position="557"/>
    </location>
</feature>
<feature type="compositionally biased region" description="Polar residues" evidence="1">
    <location>
        <begin position="342"/>
        <end position="359"/>
    </location>
</feature>
<dbReference type="AlphaFoldDB" id="A0A8H5GC21"/>
<accession>A0A8H5GC21</accession>